<evidence type="ECO:0000313" key="3">
    <source>
        <dbReference type="EMBL" id="KAK9838079.1"/>
    </source>
</evidence>
<dbReference type="Gene3D" id="3.40.640.10">
    <property type="entry name" value="Type I PLP-dependent aspartate aminotransferase-like (Major domain)"/>
    <property type="match status" value="1"/>
</dbReference>
<evidence type="ECO:0000259" key="2">
    <source>
        <dbReference type="Pfam" id="PF00266"/>
    </source>
</evidence>
<dbReference type="SUPFAM" id="SSF53383">
    <property type="entry name" value="PLP-dependent transferases"/>
    <property type="match status" value="1"/>
</dbReference>
<evidence type="ECO:0000313" key="4">
    <source>
        <dbReference type="Proteomes" id="UP001485043"/>
    </source>
</evidence>
<dbReference type="InterPro" id="IPR015424">
    <property type="entry name" value="PyrdxlP-dep_Trfase"/>
</dbReference>
<dbReference type="InterPro" id="IPR015422">
    <property type="entry name" value="PyrdxlP-dep_Trfase_small"/>
</dbReference>
<name>A0AAW1RVX7_9CHLO</name>
<dbReference type="PANTHER" id="PTHR43586:SF8">
    <property type="entry name" value="CYSTEINE DESULFURASE 1, CHLOROPLASTIC"/>
    <property type="match status" value="1"/>
</dbReference>
<keyword evidence="1" id="KW-0663">Pyridoxal phosphate</keyword>
<dbReference type="Gene3D" id="3.90.1150.10">
    <property type="entry name" value="Aspartate Aminotransferase, domain 1"/>
    <property type="match status" value="1"/>
</dbReference>
<reference evidence="3 4" key="1">
    <citation type="journal article" date="2024" name="Nat. Commun.">
        <title>Phylogenomics reveals the evolutionary origins of lichenization in chlorophyte algae.</title>
        <authorList>
            <person name="Puginier C."/>
            <person name="Libourel C."/>
            <person name="Otte J."/>
            <person name="Skaloud P."/>
            <person name="Haon M."/>
            <person name="Grisel S."/>
            <person name="Petersen M."/>
            <person name="Berrin J.G."/>
            <person name="Delaux P.M."/>
            <person name="Dal Grande F."/>
            <person name="Keller J."/>
        </authorList>
    </citation>
    <scope>NUCLEOTIDE SEQUENCE [LARGE SCALE GENOMIC DNA]</scope>
    <source>
        <strain evidence="3 4">SAG 2523</strain>
    </source>
</reference>
<accession>A0AAW1RVX7</accession>
<protein>
    <recommendedName>
        <fullName evidence="2">Aminotransferase class V domain-containing protein</fullName>
    </recommendedName>
</protein>
<keyword evidence="4" id="KW-1185">Reference proteome</keyword>
<dbReference type="PANTHER" id="PTHR43586">
    <property type="entry name" value="CYSTEINE DESULFURASE"/>
    <property type="match status" value="1"/>
</dbReference>
<dbReference type="Pfam" id="PF00266">
    <property type="entry name" value="Aminotran_5"/>
    <property type="match status" value="1"/>
</dbReference>
<evidence type="ECO:0000256" key="1">
    <source>
        <dbReference type="ARBA" id="ARBA00022898"/>
    </source>
</evidence>
<dbReference type="InterPro" id="IPR015421">
    <property type="entry name" value="PyrdxlP-dep_Trfase_major"/>
</dbReference>
<dbReference type="AlphaFoldDB" id="A0AAW1RVX7"/>
<dbReference type="Proteomes" id="UP001485043">
    <property type="component" value="Unassembled WGS sequence"/>
</dbReference>
<proteinExistence type="predicted"/>
<gene>
    <name evidence="3" type="ORF">WJX84_005130</name>
</gene>
<dbReference type="EMBL" id="JALJOV010001937">
    <property type="protein sequence ID" value="KAK9838079.1"/>
    <property type="molecule type" value="Genomic_DNA"/>
</dbReference>
<organism evidence="3 4">
    <name type="scientific">Apatococcus fuscideae</name>
    <dbReference type="NCBI Taxonomy" id="2026836"/>
    <lineage>
        <taxon>Eukaryota</taxon>
        <taxon>Viridiplantae</taxon>
        <taxon>Chlorophyta</taxon>
        <taxon>core chlorophytes</taxon>
        <taxon>Trebouxiophyceae</taxon>
        <taxon>Chlorellales</taxon>
        <taxon>Chlorellaceae</taxon>
        <taxon>Apatococcus</taxon>
    </lineage>
</organism>
<feature type="domain" description="Aminotransferase class V" evidence="2">
    <location>
        <begin position="2"/>
        <end position="226"/>
    </location>
</feature>
<dbReference type="InterPro" id="IPR000192">
    <property type="entry name" value="Aminotrans_V_dom"/>
</dbReference>
<sequence length="238" mass="25780">MVHVSNMTGAILPAQQVAEAARQVGAKVLLDCCQSTPHMPINVEQLGADWIVGSGHKMCGPTGIGFLWGRELLDQMPPFQGGGEMIENVFLDHSTYAPAPCRFEAGTPMIAEAVGMGAAVDYLTSLGMDNVHNHERELGGYLYDRLSRVNRVQIYGPPPSRPRAALCAFNVEGIHATDISMFLDQDGVAVRSGHHCTQPLHQQLSIGASSRASLYIYNTAAEVDKFIEALESTIKIFD</sequence>
<comment type="caution">
    <text evidence="3">The sequence shown here is derived from an EMBL/GenBank/DDBJ whole genome shotgun (WGS) entry which is preliminary data.</text>
</comment>